<dbReference type="Proteomes" id="UP000183002">
    <property type="component" value="Unassembled WGS sequence"/>
</dbReference>
<sequence>MNNTPGYDRLRLMITAAEFTSRVVYRRWSDVLAKFGMTVEYHNDNVAVIYCTDTRAKHPACITLSTSTLGGSASAQMTCHYGDTLVQLFEQGADDSEELATISPEYANRVQTKGRVLRV</sequence>
<accession>A0A1H8IJ47</accession>
<dbReference type="AlphaFoldDB" id="A0A1H8IJ47"/>
<evidence type="ECO:0000313" key="2">
    <source>
        <dbReference type="Proteomes" id="UP000183002"/>
    </source>
</evidence>
<dbReference type="EMBL" id="FOCO01000020">
    <property type="protein sequence ID" value="SEN68753.1"/>
    <property type="molecule type" value="Genomic_DNA"/>
</dbReference>
<name>A0A1H8IJ47_9RHOB</name>
<proteinExistence type="predicted"/>
<evidence type="ECO:0000313" key="1">
    <source>
        <dbReference type="EMBL" id="SEN68753.1"/>
    </source>
</evidence>
<reference evidence="1 2" key="1">
    <citation type="submission" date="2016-10" db="EMBL/GenBank/DDBJ databases">
        <authorList>
            <person name="de Groot N.N."/>
        </authorList>
    </citation>
    <scope>NUCLEOTIDE SEQUENCE [LARGE SCALE GENOMIC DNA]</scope>
    <source>
        <strain evidence="1 2">CGMCC 1.10836</strain>
    </source>
</reference>
<gene>
    <name evidence="1" type="ORF">SAMN05216227_102067</name>
</gene>
<dbReference type="STRING" id="1077947.SAMN05216227_102067"/>
<keyword evidence="2" id="KW-1185">Reference proteome</keyword>
<organism evidence="1 2">
    <name type="scientific">Pseudorhodobacter antarcticus</name>
    <dbReference type="NCBI Taxonomy" id="1077947"/>
    <lineage>
        <taxon>Bacteria</taxon>
        <taxon>Pseudomonadati</taxon>
        <taxon>Pseudomonadota</taxon>
        <taxon>Alphaproteobacteria</taxon>
        <taxon>Rhodobacterales</taxon>
        <taxon>Paracoccaceae</taxon>
        <taxon>Pseudorhodobacter</taxon>
    </lineage>
</organism>
<dbReference type="RefSeq" id="WP_050519970.1">
    <property type="nucleotide sequence ID" value="NZ_FOCO01000020.1"/>
</dbReference>
<protein>
    <submittedName>
        <fullName evidence="1">Uncharacterized protein</fullName>
    </submittedName>
</protein>